<dbReference type="Proteomes" id="UP000604341">
    <property type="component" value="Unassembled WGS sequence"/>
</dbReference>
<comment type="caution">
    <text evidence="1">The sequence shown here is derived from an EMBL/GenBank/DDBJ whole genome shotgun (WGS) entry which is preliminary data.</text>
</comment>
<accession>A0ABQ2FRP8</accession>
<reference evidence="2" key="1">
    <citation type="journal article" date="2019" name="Int. J. Syst. Evol. Microbiol.">
        <title>The Global Catalogue of Microorganisms (GCM) 10K type strain sequencing project: providing services to taxonomists for standard genome sequencing and annotation.</title>
        <authorList>
            <consortium name="The Broad Institute Genomics Platform"/>
            <consortium name="The Broad Institute Genome Sequencing Center for Infectious Disease"/>
            <person name="Wu L."/>
            <person name="Ma J."/>
        </authorList>
    </citation>
    <scope>NUCLEOTIDE SEQUENCE [LARGE SCALE GENOMIC DNA]</scope>
    <source>
        <strain evidence="2">JCM 19173</strain>
    </source>
</reference>
<proteinExistence type="predicted"/>
<evidence type="ECO:0000313" key="1">
    <source>
        <dbReference type="EMBL" id="GGL20541.1"/>
    </source>
</evidence>
<dbReference type="RefSeq" id="WP_189071131.1">
    <property type="nucleotide sequence ID" value="NZ_BMPE01000043.1"/>
</dbReference>
<protein>
    <submittedName>
        <fullName evidence="1">Uncharacterized protein</fullName>
    </submittedName>
</protein>
<organism evidence="1 2">
    <name type="scientific">Deinococcus radiotolerans</name>
    <dbReference type="NCBI Taxonomy" id="1309407"/>
    <lineage>
        <taxon>Bacteria</taxon>
        <taxon>Thermotogati</taxon>
        <taxon>Deinococcota</taxon>
        <taxon>Deinococci</taxon>
        <taxon>Deinococcales</taxon>
        <taxon>Deinococcaceae</taxon>
        <taxon>Deinococcus</taxon>
    </lineage>
</organism>
<sequence length="97" mass="10635">MDTLRSALHARWRAAALTLAQEPPLAQATVLLDRLLRDDPFDPDALDLLPLLEPLASDPDVRRLAAQLGAQHQQDLGTPDPRVQALVELTGREAGER</sequence>
<dbReference type="EMBL" id="BMPE01000043">
    <property type="protein sequence ID" value="GGL20541.1"/>
    <property type="molecule type" value="Genomic_DNA"/>
</dbReference>
<evidence type="ECO:0000313" key="2">
    <source>
        <dbReference type="Proteomes" id="UP000604341"/>
    </source>
</evidence>
<gene>
    <name evidence="1" type="ORF">GCM10010844_44230</name>
</gene>
<name>A0ABQ2FRP8_9DEIO</name>
<keyword evidence="2" id="KW-1185">Reference proteome</keyword>